<dbReference type="Gene3D" id="3.30.70.940">
    <property type="entry name" value="NusG, N-terminal domain"/>
    <property type="match status" value="1"/>
</dbReference>
<organism evidence="14 15">
    <name type="scientific">Tothia fuscella</name>
    <dbReference type="NCBI Taxonomy" id="1048955"/>
    <lineage>
        <taxon>Eukaryota</taxon>
        <taxon>Fungi</taxon>
        <taxon>Dikarya</taxon>
        <taxon>Ascomycota</taxon>
        <taxon>Pezizomycotina</taxon>
        <taxon>Dothideomycetes</taxon>
        <taxon>Pleosporomycetidae</taxon>
        <taxon>Venturiales</taxon>
        <taxon>Cylindrosympodiaceae</taxon>
        <taxon>Tothia</taxon>
    </lineage>
</organism>
<dbReference type="InterPro" id="IPR041975">
    <property type="entry name" value="KOW_Spt5_2"/>
</dbReference>
<dbReference type="InterPro" id="IPR056009">
    <property type="entry name" value="DUF7587"/>
</dbReference>
<keyword evidence="5" id="KW-0507">mRNA processing</keyword>
<evidence type="ECO:0000256" key="10">
    <source>
        <dbReference type="ARBA" id="ARBA00029865"/>
    </source>
</evidence>
<dbReference type="Pfam" id="PF23284">
    <property type="entry name" value="KOW2_Spt5"/>
    <property type="match status" value="1"/>
</dbReference>
<comment type="caution">
    <text evidence="14">The sequence shown here is derived from an EMBL/GenBank/DDBJ whole genome shotgun (WGS) entry which is preliminary data.</text>
</comment>
<evidence type="ECO:0000256" key="8">
    <source>
        <dbReference type="ARBA" id="ARBA00024691"/>
    </source>
</evidence>
<dbReference type="InterPro" id="IPR005100">
    <property type="entry name" value="NGN-domain"/>
</dbReference>
<dbReference type="GO" id="GO:0006368">
    <property type="term" value="P:transcription elongation by RNA polymerase II"/>
    <property type="evidence" value="ECO:0007669"/>
    <property type="project" value="TreeGrafter"/>
</dbReference>
<evidence type="ECO:0000256" key="2">
    <source>
        <dbReference type="ARBA" id="ARBA00006956"/>
    </source>
</evidence>
<feature type="region of interest" description="Disordered" evidence="12">
    <location>
        <begin position="1415"/>
        <end position="1437"/>
    </location>
</feature>
<feature type="compositionally biased region" description="Basic residues" evidence="12">
    <location>
        <begin position="1167"/>
        <end position="1178"/>
    </location>
</feature>
<dbReference type="GO" id="GO:0003729">
    <property type="term" value="F:mRNA binding"/>
    <property type="evidence" value="ECO:0007669"/>
    <property type="project" value="TreeGrafter"/>
</dbReference>
<dbReference type="InterPro" id="IPR041976">
    <property type="entry name" value="KOW_Spt5_3"/>
</dbReference>
<evidence type="ECO:0000313" key="14">
    <source>
        <dbReference type="EMBL" id="KAF2436724.1"/>
    </source>
</evidence>
<feature type="compositionally biased region" description="Acidic residues" evidence="12">
    <location>
        <begin position="60"/>
        <end position="72"/>
    </location>
</feature>
<evidence type="ECO:0000256" key="12">
    <source>
        <dbReference type="SAM" id="MobiDB-lite"/>
    </source>
</evidence>
<evidence type="ECO:0000259" key="13">
    <source>
        <dbReference type="SMART" id="SM00739"/>
    </source>
</evidence>
<dbReference type="InterPro" id="IPR014722">
    <property type="entry name" value="Rib_uL2_dom2"/>
</dbReference>
<dbReference type="SUPFAM" id="SSF50104">
    <property type="entry name" value="Translation proteins SH3-like domain"/>
    <property type="match status" value="1"/>
</dbReference>
<dbReference type="Pfam" id="PF24494">
    <property type="entry name" value="DUF7587"/>
    <property type="match status" value="1"/>
</dbReference>
<dbReference type="InterPro" id="IPR039385">
    <property type="entry name" value="NGN_Euk"/>
</dbReference>
<dbReference type="GO" id="GO:0006357">
    <property type="term" value="P:regulation of transcription by RNA polymerase II"/>
    <property type="evidence" value="ECO:0007669"/>
    <property type="project" value="InterPro"/>
</dbReference>
<dbReference type="OrthoDB" id="28901at2759"/>
<dbReference type="CDD" id="cd06082">
    <property type="entry name" value="KOW_Spt5_2"/>
    <property type="match status" value="1"/>
</dbReference>
<feature type="domain" description="KOW" evidence="13">
    <location>
        <begin position="479"/>
        <end position="506"/>
    </location>
</feature>
<dbReference type="Pfam" id="PF11942">
    <property type="entry name" value="Spt5_N"/>
    <property type="match status" value="1"/>
</dbReference>
<feature type="region of interest" description="Disordered" evidence="12">
    <location>
        <begin position="803"/>
        <end position="927"/>
    </location>
</feature>
<comment type="similarity">
    <text evidence="2">Belongs to the SPT5 family.</text>
</comment>
<gene>
    <name evidence="14" type="ORF">EJ08DRAFT_654908</name>
</gene>
<feature type="compositionally biased region" description="Low complexity" evidence="12">
    <location>
        <begin position="990"/>
        <end position="1005"/>
    </location>
</feature>
<evidence type="ECO:0000256" key="7">
    <source>
        <dbReference type="ARBA" id="ARBA00023242"/>
    </source>
</evidence>
<feature type="compositionally biased region" description="Gly residues" evidence="12">
    <location>
        <begin position="869"/>
        <end position="894"/>
    </location>
</feature>
<feature type="domain" description="KOW" evidence="13">
    <location>
        <begin position="318"/>
        <end position="346"/>
    </location>
</feature>
<dbReference type="GO" id="GO:0032784">
    <property type="term" value="P:regulation of DNA-templated transcription elongation"/>
    <property type="evidence" value="ECO:0007669"/>
    <property type="project" value="InterPro"/>
</dbReference>
<dbReference type="EMBL" id="MU007009">
    <property type="protein sequence ID" value="KAF2436724.1"/>
    <property type="molecule type" value="Genomic_DNA"/>
</dbReference>
<evidence type="ECO:0000256" key="11">
    <source>
        <dbReference type="ARBA" id="ARBA00031006"/>
    </source>
</evidence>
<evidence type="ECO:0000313" key="15">
    <source>
        <dbReference type="Proteomes" id="UP000800235"/>
    </source>
</evidence>
<dbReference type="InterPro" id="IPR005824">
    <property type="entry name" value="KOW"/>
</dbReference>
<evidence type="ECO:0000256" key="1">
    <source>
        <dbReference type="ARBA" id="ARBA00004123"/>
    </source>
</evidence>
<dbReference type="InterPro" id="IPR039659">
    <property type="entry name" value="SPT5"/>
</dbReference>
<feature type="region of interest" description="Disordered" evidence="12">
    <location>
        <begin position="1228"/>
        <end position="1270"/>
    </location>
</feature>
<feature type="region of interest" description="Disordered" evidence="12">
    <location>
        <begin position="1"/>
        <end position="173"/>
    </location>
</feature>
<comment type="function">
    <text evidence="8">The SPT4-SPT5 complex mediates both activation and inhibition of transcription elongation, and plays a role in pre-mRNA processing. This complex seems to be important for the stability of the RNA polymerase II elongation machinery on the chromatin template but not for the inherent ability of this machinery to translocate down the gene.</text>
</comment>
<dbReference type="CDD" id="cd06084">
    <property type="entry name" value="KOW_Spt5_4"/>
    <property type="match status" value="1"/>
</dbReference>
<dbReference type="Proteomes" id="UP000800235">
    <property type="component" value="Unassembled WGS sequence"/>
</dbReference>
<dbReference type="Pfam" id="PF23290">
    <property type="entry name" value="KOW5_SPT5"/>
    <property type="match status" value="1"/>
</dbReference>
<keyword evidence="6" id="KW-0804">Transcription</keyword>
<feature type="compositionally biased region" description="Acidic residues" evidence="12">
    <location>
        <begin position="130"/>
        <end position="149"/>
    </location>
</feature>
<feature type="region of interest" description="Disordered" evidence="12">
    <location>
        <begin position="990"/>
        <end position="1036"/>
    </location>
</feature>
<dbReference type="Pfam" id="PF23037">
    <property type="entry name" value="KOWx_SPT5"/>
    <property type="match status" value="1"/>
</dbReference>
<dbReference type="CDD" id="cd06081">
    <property type="entry name" value="KOW_Spt5_1"/>
    <property type="match status" value="1"/>
</dbReference>
<dbReference type="PANTHER" id="PTHR11125:SF7">
    <property type="entry name" value="TRANSCRIPTION ELONGATION FACTOR SPT5"/>
    <property type="match status" value="1"/>
</dbReference>
<feature type="compositionally biased region" description="Gly residues" evidence="12">
    <location>
        <begin position="806"/>
        <end position="829"/>
    </location>
</feature>
<feature type="compositionally biased region" description="Polar residues" evidence="12">
    <location>
        <begin position="1427"/>
        <end position="1437"/>
    </location>
</feature>
<keyword evidence="7" id="KW-0539">Nucleus</keyword>
<evidence type="ECO:0000256" key="3">
    <source>
        <dbReference type="ARBA" id="ARBA00020181"/>
    </source>
</evidence>
<evidence type="ECO:0000256" key="6">
    <source>
        <dbReference type="ARBA" id="ARBA00023163"/>
    </source>
</evidence>
<dbReference type="InterPro" id="IPR057936">
    <property type="entry name" value="KOWx_Spt5"/>
</dbReference>
<accession>A0A9P4P515</accession>
<dbReference type="CDD" id="cd06083">
    <property type="entry name" value="KOW_Spt5_3"/>
    <property type="match status" value="1"/>
</dbReference>
<dbReference type="InterPro" id="IPR036735">
    <property type="entry name" value="NGN_dom_sf"/>
</dbReference>
<dbReference type="Pfam" id="PF23291">
    <property type="entry name" value="KOW4_SPT5"/>
    <property type="match status" value="1"/>
</dbReference>
<dbReference type="InterPro" id="IPR041973">
    <property type="entry name" value="KOW_Spt5_1"/>
</dbReference>
<proteinExistence type="inferred from homology"/>
<dbReference type="GO" id="GO:0006397">
    <property type="term" value="P:mRNA processing"/>
    <property type="evidence" value="ECO:0007669"/>
    <property type="project" value="UniProtKB-KW"/>
</dbReference>
<dbReference type="CDD" id="cd06085">
    <property type="entry name" value="KOW_Spt5_5"/>
    <property type="match status" value="1"/>
</dbReference>
<dbReference type="Pfam" id="PF12815">
    <property type="entry name" value="CTD"/>
    <property type="match status" value="1"/>
</dbReference>
<dbReference type="GO" id="GO:0032044">
    <property type="term" value="C:DSIF complex"/>
    <property type="evidence" value="ECO:0007669"/>
    <property type="project" value="TreeGrafter"/>
</dbReference>
<reference evidence="14" key="1">
    <citation type="journal article" date="2020" name="Stud. Mycol.">
        <title>101 Dothideomycetes genomes: a test case for predicting lifestyles and emergence of pathogens.</title>
        <authorList>
            <person name="Haridas S."/>
            <person name="Albert R."/>
            <person name="Binder M."/>
            <person name="Bloem J."/>
            <person name="Labutti K."/>
            <person name="Salamov A."/>
            <person name="Andreopoulos B."/>
            <person name="Baker S."/>
            <person name="Barry K."/>
            <person name="Bills G."/>
            <person name="Bluhm B."/>
            <person name="Cannon C."/>
            <person name="Castanera R."/>
            <person name="Culley D."/>
            <person name="Daum C."/>
            <person name="Ezra D."/>
            <person name="Gonzalez J."/>
            <person name="Henrissat B."/>
            <person name="Kuo A."/>
            <person name="Liang C."/>
            <person name="Lipzen A."/>
            <person name="Lutzoni F."/>
            <person name="Magnuson J."/>
            <person name="Mondo S."/>
            <person name="Nolan M."/>
            <person name="Ohm R."/>
            <person name="Pangilinan J."/>
            <person name="Park H.-J."/>
            <person name="Ramirez L."/>
            <person name="Alfaro M."/>
            <person name="Sun H."/>
            <person name="Tritt A."/>
            <person name="Yoshinaga Y."/>
            <person name="Zwiers L.-H."/>
            <person name="Turgeon B."/>
            <person name="Goodwin S."/>
            <person name="Spatafora J."/>
            <person name="Crous P."/>
            <person name="Grigoriev I."/>
        </authorList>
    </citation>
    <scope>NUCLEOTIDE SEQUENCE</scope>
    <source>
        <strain evidence="14">CBS 130266</strain>
    </source>
</reference>
<dbReference type="InterPro" id="IPR022581">
    <property type="entry name" value="Spt5_N"/>
</dbReference>
<evidence type="ECO:0000256" key="4">
    <source>
        <dbReference type="ARBA" id="ARBA00021370"/>
    </source>
</evidence>
<feature type="domain" description="KOW" evidence="13">
    <location>
        <begin position="748"/>
        <end position="775"/>
    </location>
</feature>
<feature type="region of interest" description="Disordered" evidence="12">
    <location>
        <begin position="366"/>
        <end position="388"/>
    </location>
</feature>
<keyword evidence="15" id="KW-1185">Reference proteome</keyword>
<feature type="compositionally biased region" description="Basic and acidic residues" evidence="12">
    <location>
        <begin position="151"/>
        <end position="173"/>
    </location>
</feature>
<dbReference type="SMART" id="SM00739">
    <property type="entry name" value="KOW"/>
    <property type="match status" value="4"/>
</dbReference>
<dbReference type="InterPro" id="IPR041978">
    <property type="entry name" value="KOW_Spt5_5"/>
</dbReference>
<dbReference type="FunFam" id="2.30.30.30:FF:000029">
    <property type="entry name" value="Transcription elongation factor SPT5"/>
    <property type="match status" value="1"/>
</dbReference>
<comment type="subunit">
    <text evidence="9">Component of the SPT4-SPT5 complex. Interacts with RNA polymerase II.</text>
</comment>
<dbReference type="Gene3D" id="2.30.30.30">
    <property type="match status" value="3"/>
</dbReference>
<dbReference type="InterPro" id="IPR041977">
    <property type="entry name" value="KOW_Spt5_4"/>
</dbReference>
<feature type="region of interest" description="Disordered" evidence="12">
    <location>
        <begin position="1165"/>
        <end position="1204"/>
    </location>
</feature>
<feature type="compositionally biased region" description="Acidic residues" evidence="12">
    <location>
        <begin position="9"/>
        <end position="18"/>
    </location>
</feature>
<protein>
    <recommendedName>
        <fullName evidence="3">Transcription elongation factor SPT5</fullName>
    </recommendedName>
    <alternativeName>
        <fullName evidence="10 11">Chromatin Elongation factor SPT5</fullName>
    </alternativeName>
    <alternativeName>
        <fullName evidence="4">Transcription elongation factor spt5</fullName>
    </alternativeName>
</protein>
<dbReference type="CDD" id="cd09888">
    <property type="entry name" value="NGN_Euk"/>
    <property type="match status" value="1"/>
</dbReference>
<feature type="region of interest" description="Disordered" evidence="12">
    <location>
        <begin position="1798"/>
        <end position="1819"/>
    </location>
</feature>
<feature type="compositionally biased region" description="Polar residues" evidence="12">
    <location>
        <begin position="1179"/>
        <end position="1204"/>
    </location>
</feature>
<dbReference type="PANTHER" id="PTHR11125">
    <property type="entry name" value="SUPPRESSOR OF TY 5"/>
    <property type="match status" value="1"/>
</dbReference>
<feature type="domain" description="KOW" evidence="13">
    <location>
        <begin position="532"/>
        <end position="560"/>
    </location>
</feature>
<dbReference type="InterPro" id="IPR008991">
    <property type="entry name" value="Translation_prot_SH3-like_sf"/>
</dbReference>
<dbReference type="Pfam" id="PF03439">
    <property type="entry name" value="Spt5-NGN"/>
    <property type="match status" value="1"/>
</dbReference>
<dbReference type="Pfam" id="PF23042">
    <property type="entry name" value="KOW1_SPT5"/>
    <property type="match status" value="1"/>
</dbReference>
<evidence type="ECO:0000256" key="9">
    <source>
        <dbReference type="ARBA" id="ARBA00025870"/>
    </source>
</evidence>
<dbReference type="FunFam" id="2.30.30.30:FF:000018">
    <property type="entry name" value="Transcription elongation factor SPT5"/>
    <property type="match status" value="1"/>
</dbReference>
<sequence>MADPLNHDDVDEESEEDTFNPAPAIDSDAEEEPEPGSPAQDAKIRRKSSDSENARPVQDGLDEDDGEDEDAKDDNNHEAAPLGSDEEENGAGEDEEGGEDVDEEEEEEEEVEDRPRKRHKRDKRFQFLDVEAEVDDEEEEEEEDEDGLPGDEMHPDDLVAETGADHDDRRHRDLDRQRELAANLDAEKQAAALRERHSRRNRTAMTEVSGIPQHLLLPSVEDPKIWLIRVKHGKEAEVINLIMKRYAERMESREPIRITSAFGRGGSTMAGYIYVEARQQADVYAAADEISFCYPRTKCEMVPLSQMPDLLKTVPPKALEPGQWVRVRRPMKYAGDLAQITDVEGNGSDVTVKIIPRIDYGLEEDMNGPAAKRKRPGFPSNTGPRPPQRLFSEIDARKKMGRFVQQMSTLNRKHFSFQNDQYVDGFLIKDMKINALQTEDVNPTLEEVSKFASGDSEGQDNLDLASIAASLKANTTTSDYLPGDKVEIYQGEQQGVRGQAVSVRGDIVTIKVTEGELAGQRIEAPAKGLRKLFREGDHVKVIGGSKYHDEVGMVVRVKEDRVTLLTDANNIEITVFSKDLREASDSSSAQGYSKYQLNDLVQLDATTVACVIKIDRESLRVLDQNGTVLTRLPSNISNKIEHRRHAVATDREGSEIRNEDTVKEYTGEQRQGRVIHIHRQYLFIQNRQQAENAGMFVARSTNVTSVAAKGGRVNAGPDLTKMNPLALRNGGGAGIAMGPPKATTFGRDKLIGKTVKIKKGPNKGLLGIVKDTTDESARVELHTKSKIAVVPKDAVMIIDSITGNPLGAGRGGRGGFGGGPGRFGAGTPGGSRVPDYSGGSRTPFAAGGGGGGRTPAWSMQDGARTPAGGANGGRTPGWSQGGGGRTPGWSGGNDGSRTSYGNDGSRTAYGGRTEYGGPGQTWSASARTPFASNSGFAGNDSGSKTPAWGAAAASTPAAFSGNRTPAHPGAYNATTPAAYGAPTPYNSAPTPGAYAPTPAATGDAPTPRPYGAYNTPASAPTPGGYPETPGAFAAETPGGYLDDDPRLYLDLHLTTSMELKKIIWLRRQLPFCKGTPRSLLKKRLRFSTATLSYNCSAYLVRFLAYPHSTVTTAFYDWLAWHSSSTVLPTHLKSSAFHYYFSFSGRAAWAFISIVSPTHSNFVNMAGGKKHLPSTRRKTAQQGRKTPGNPSTSKQKSMIKKQTCSPQLASTILRRVNAIKSNLPSSGRIIQISDDEDDNPEDLPATPTRGKRMLPTPPHSSPDASSLSSKMEVDGNEDVTMTFTRLNIATTRYKHHWTNQEKSALCRIFRFFDVPRDCVVAAAILNGLFSPKLHVFKSNMTRALLDSMRSDVRMPNNQKIWEEVFYGDPDFDRAHLENEGDIMKIWDMAVEIGTPLVMRVQEGPLWVATSSTAARKRNFASRPGQGRPQDNGNTLSATPTTLTAVSRRLHRLPQSTASSSCNAGIDGVVLSASVRRETYESPRTNKLLGVMIPARNSTPLIPRANGLALRTARINVAVPQLLFRSFSDQTYGINTPTLFKAGRFAALPYAIPRAPSSDDESFIFDAANHLTRQLLASPFISTSTSFLWAVHLLLKLDDQTARVSVIHGPTADRNTTVYDTRSVLGDLRAKEMYPIQIGYKGAFEKLVFGEITQDAIHYSFGHYDLEEMATTSASISLFLRLDVIRDKPSIDAVRKEFFQHRVVLDETSATGIANLLRGLNITPLTNEGIISEMLYHLLQGWCIEIHFEDQHTMDRAVGTFCAAFTDCVPPASHSAAKEKAHEIFTAAIARAATDLKKELESRGNRRTRVRQRGFIERNRD</sequence>
<comment type="subcellular location">
    <subcellularLocation>
        <location evidence="1">Nucleus</location>
    </subcellularLocation>
</comment>
<feature type="compositionally biased region" description="Acidic residues" evidence="12">
    <location>
        <begin position="84"/>
        <end position="112"/>
    </location>
</feature>
<name>A0A9P4P515_9PEZI</name>
<evidence type="ECO:0000256" key="5">
    <source>
        <dbReference type="ARBA" id="ARBA00022664"/>
    </source>
</evidence>
<feature type="compositionally biased region" description="Polar residues" evidence="12">
    <location>
        <begin position="895"/>
        <end position="905"/>
    </location>
</feature>